<evidence type="ECO:0000313" key="3">
    <source>
        <dbReference type="Proteomes" id="UP000292424"/>
    </source>
</evidence>
<feature type="signal peptide" evidence="1">
    <location>
        <begin position="1"/>
        <end position="19"/>
    </location>
</feature>
<organism evidence="2 3">
    <name type="scientific">Rhizosphaericola mali</name>
    <dbReference type="NCBI Taxonomy" id="2545455"/>
    <lineage>
        <taxon>Bacteria</taxon>
        <taxon>Pseudomonadati</taxon>
        <taxon>Bacteroidota</taxon>
        <taxon>Chitinophagia</taxon>
        <taxon>Chitinophagales</taxon>
        <taxon>Chitinophagaceae</taxon>
        <taxon>Rhizosphaericola</taxon>
    </lineage>
</organism>
<proteinExistence type="predicted"/>
<dbReference type="KEGG" id="arac:E0W69_011305"/>
<sequence length="157" mass="17762">MKKIFLIILSFFAFHICQAQQKNDSSENAVYSPYEAFAPLFYPMYGDKIRAADGTPGPEYWQNTADYKIACTLSDSLDHLTSDVTVDYTNNSPQNLSFVWMQLDQNVFKENATGVLASANPTNKRFNVVDWGGYTIKDVKIKLNGKIQNADYSIFDT</sequence>
<protein>
    <submittedName>
        <fullName evidence="2">M1 family metallopeptidase</fullName>
    </submittedName>
</protein>
<accession>A0A5P2G0A7</accession>
<name>A0A5P2G0A7_9BACT</name>
<dbReference type="AlphaFoldDB" id="A0A5P2G0A7"/>
<evidence type="ECO:0000256" key="1">
    <source>
        <dbReference type="SAM" id="SignalP"/>
    </source>
</evidence>
<gene>
    <name evidence="2" type="ORF">E0W69_011305</name>
</gene>
<dbReference type="EMBL" id="CP044016">
    <property type="protein sequence ID" value="QES89224.1"/>
    <property type="molecule type" value="Genomic_DNA"/>
</dbReference>
<dbReference type="OrthoDB" id="1495893at2"/>
<keyword evidence="1" id="KW-0732">Signal</keyword>
<feature type="chain" id="PRO_5024444310" evidence="1">
    <location>
        <begin position="20"/>
        <end position="157"/>
    </location>
</feature>
<evidence type="ECO:0000313" key="2">
    <source>
        <dbReference type="EMBL" id="QES89224.1"/>
    </source>
</evidence>
<keyword evidence="3" id="KW-1185">Reference proteome</keyword>
<reference evidence="2 3" key="1">
    <citation type="submission" date="2019-09" db="EMBL/GenBank/DDBJ databases">
        <title>Complete genome sequence of Arachidicoccus sp. B3-10 isolated from apple orchard soil.</title>
        <authorList>
            <person name="Kim H.S."/>
            <person name="Han K.-I."/>
            <person name="Suh M.K."/>
            <person name="Lee K.C."/>
            <person name="Eom M.K."/>
            <person name="Kim J.-S."/>
            <person name="Kang S.W."/>
            <person name="Sin Y."/>
            <person name="Lee J.-S."/>
        </authorList>
    </citation>
    <scope>NUCLEOTIDE SEQUENCE [LARGE SCALE GENOMIC DNA]</scope>
    <source>
        <strain evidence="2 3">B3-10</strain>
    </source>
</reference>
<dbReference type="RefSeq" id="WP_131330170.1">
    <property type="nucleotide sequence ID" value="NZ_CP044016.1"/>
</dbReference>
<dbReference type="Proteomes" id="UP000292424">
    <property type="component" value="Chromosome"/>
</dbReference>